<comment type="caution">
    <text evidence="4">The sequence shown here is derived from an EMBL/GenBank/DDBJ whole genome shotgun (WGS) entry which is preliminary data.</text>
</comment>
<keyword evidence="1" id="KW-0175">Coiled coil</keyword>
<organism evidence="4 5">
    <name type="scientific">Pneumocystis jirovecii (strain RU7)</name>
    <name type="common">Human pneumocystis pneumonia agent</name>
    <dbReference type="NCBI Taxonomy" id="1408657"/>
    <lineage>
        <taxon>Eukaryota</taxon>
        <taxon>Fungi</taxon>
        <taxon>Dikarya</taxon>
        <taxon>Ascomycota</taxon>
        <taxon>Taphrinomycotina</taxon>
        <taxon>Pneumocystomycetes</taxon>
        <taxon>Pneumocystaceae</taxon>
        <taxon>Pneumocystis</taxon>
    </lineage>
</organism>
<feature type="signal peptide" evidence="3">
    <location>
        <begin position="1"/>
        <end position="15"/>
    </location>
</feature>
<dbReference type="GeneID" id="28941290"/>
<evidence type="ECO:0000256" key="2">
    <source>
        <dbReference type="SAM" id="MobiDB-lite"/>
    </source>
</evidence>
<feature type="coiled-coil region" evidence="1">
    <location>
        <begin position="173"/>
        <end position="230"/>
    </location>
</feature>
<protein>
    <submittedName>
        <fullName evidence="4">Uncharacterized protein</fullName>
    </submittedName>
</protein>
<feature type="region of interest" description="Disordered" evidence="2">
    <location>
        <begin position="292"/>
        <end position="373"/>
    </location>
</feature>
<feature type="compositionally biased region" description="Basic and acidic residues" evidence="2">
    <location>
        <begin position="304"/>
        <end position="316"/>
    </location>
</feature>
<evidence type="ECO:0000313" key="5">
    <source>
        <dbReference type="Proteomes" id="UP000053447"/>
    </source>
</evidence>
<feature type="chain" id="PRO_5012859364" evidence="3">
    <location>
        <begin position="16"/>
        <end position="440"/>
    </location>
</feature>
<dbReference type="AlphaFoldDB" id="A0A0W4ZJ05"/>
<dbReference type="VEuPathDB" id="FungiDB:T551_02772"/>
<dbReference type="RefSeq" id="XP_018228915.1">
    <property type="nucleotide sequence ID" value="XM_018375035.1"/>
</dbReference>
<dbReference type="Proteomes" id="UP000053447">
    <property type="component" value="Unassembled WGS sequence"/>
</dbReference>
<dbReference type="OrthoDB" id="5421270at2759"/>
<keyword evidence="3" id="KW-0732">Signal</keyword>
<proteinExistence type="predicted"/>
<gene>
    <name evidence="4" type="ORF">T551_02772</name>
</gene>
<name>A0A0W4ZJ05_PNEJ7</name>
<evidence type="ECO:0000313" key="4">
    <source>
        <dbReference type="EMBL" id="KTW28353.1"/>
    </source>
</evidence>
<reference evidence="5" key="1">
    <citation type="journal article" date="2016" name="Nat. Commun.">
        <title>Genome analysis of three Pneumocystis species reveals adaptation mechanisms to life exclusively in mammalian hosts.</title>
        <authorList>
            <person name="Ma L."/>
            <person name="Chen Z."/>
            <person name="Huang D.W."/>
            <person name="Kutty G."/>
            <person name="Ishihara M."/>
            <person name="Wang H."/>
            <person name="Abouelleil A."/>
            <person name="Bishop L."/>
            <person name="Davey E."/>
            <person name="Deng R."/>
            <person name="Deng X."/>
            <person name="Fan L."/>
            <person name="Fantoni G."/>
            <person name="Fitzgerald M."/>
            <person name="Gogineni E."/>
            <person name="Goldberg J.M."/>
            <person name="Handley G."/>
            <person name="Hu X."/>
            <person name="Huber C."/>
            <person name="Jiao X."/>
            <person name="Jones K."/>
            <person name="Levin J.Z."/>
            <person name="Liu Y."/>
            <person name="Macdonald P."/>
            <person name="Melnikov A."/>
            <person name="Raley C."/>
            <person name="Sassi M."/>
            <person name="Sherman B.T."/>
            <person name="Song X."/>
            <person name="Sykes S."/>
            <person name="Tran B."/>
            <person name="Walsh L."/>
            <person name="Xia Y."/>
            <person name="Yang J."/>
            <person name="Young S."/>
            <person name="Zeng Q."/>
            <person name="Zheng X."/>
            <person name="Stephens R."/>
            <person name="Nusbaum C."/>
            <person name="Birren B.W."/>
            <person name="Azadi P."/>
            <person name="Lempicki R.A."/>
            <person name="Cuomo C.A."/>
            <person name="Kovacs J.A."/>
        </authorList>
    </citation>
    <scope>NUCLEOTIDE SEQUENCE [LARGE SCALE GENOMIC DNA]</scope>
    <source>
        <strain evidence="5">RU7</strain>
    </source>
</reference>
<accession>A0A0W4ZJ05</accession>
<feature type="compositionally biased region" description="Acidic residues" evidence="2">
    <location>
        <begin position="317"/>
        <end position="361"/>
    </location>
</feature>
<keyword evidence="5" id="KW-1185">Reference proteome</keyword>
<dbReference type="EMBL" id="LFWA01000012">
    <property type="protein sequence ID" value="KTW28353.1"/>
    <property type="molecule type" value="Genomic_DNA"/>
</dbReference>
<sequence>MKISVFIFFIGIVHALLRDIGVSEFTYENLNSILDNKKYIDDDDTYSYISLKQSLYSLTQDDNLFELIRDFQVTFQTKQNPESETIEKLAPRSAPAKDGVAQKEAVSTEDVYFLLLLANFLQRPLTHQLCVTVLTNICPTINNYSATGAVSSDFITKRCANVTLTCLYLVKKMDEYCQKIKEEQNNALSVTKEVCTYHVGNCKYLEKACGESLKKSCAKIKTQCKKLENDSKVHEDTGFVNTHTQIVDETVYVTETVYYTHTSVIFTTKKCCSKKTKYKTCATKPTTCPALSTGSEACPTEASSEDHDPEPTKTSEDGDLEPVETSSEDDDLEPTETSSDESETETSSEEQEPVEEPEPTEEPTLAEPTEDEECTITKTITMTNRFGETLTTTVTVSEKPGETNKDQINNKGDSIKKEAFQKVGIFCLIIGVTTGVWIIV</sequence>
<evidence type="ECO:0000256" key="3">
    <source>
        <dbReference type="SAM" id="SignalP"/>
    </source>
</evidence>
<evidence type="ECO:0000256" key="1">
    <source>
        <dbReference type="SAM" id="Coils"/>
    </source>
</evidence>